<dbReference type="Pfam" id="PF13657">
    <property type="entry name" value="Couple_hipA"/>
    <property type="match status" value="1"/>
</dbReference>
<keyword evidence="3" id="KW-1185">Reference proteome</keyword>
<name>A0A4R9AZA7_9MICO</name>
<feature type="domain" description="HipA N-terminal subdomain 1" evidence="1">
    <location>
        <begin position="4"/>
        <end position="102"/>
    </location>
</feature>
<accession>A0A4R9AZA7</accession>
<organism evidence="2 3">
    <name type="scientific">Cryobacterium gelidum</name>
    <dbReference type="NCBI Taxonomy" id="1259164"/>
    <lineage>
        <taxon>Bacteria</taxon>
        <taxon>Bacillati</taxon>
        <taxon>Actinomycetota</taxon>
        <taxon>Actinomycetes</taxon>
        <taxon>Micrococcales</taxon>
        <taxon>Microbacteriaceae</taxon>
        <taxon>Cryobacterium</taxon>
    </lineage>
</organism>
<sequence length="113" mass="12095">MGDLRVKLSGELVGHLVGPDRRTFDFVTARHATETFRLGNMTLSASVPFDPISTRSRSARRRNFFAELLPEGTALDNLAAESRVSADVTIALLAQFGRDVAGGAAHASPGQLD</sequence>
<evidence type="ECO:0000259" key="1">
    <source>
        <dbReference type="Pfam" id="PF13657"/>
    </source>
</evidence>
<protein>
    <recommendedName>
        <fullName evidence="1">HipA N-terminal subdomain 1 domain-containing protein</fullName>
    </recommendedName>
</protein>
<evidence type="ECO:0000313" key="2">
    <source>
        <dbReference type="EMBL" id="TFD73159.1"/>
    </source>
</evidence>
<dbReference type="RefSeq" id="WP_134550623.1">
    <property type="nucleotide sequence ID" value="NZ_SOHL01000005.1"/>
</dbReference>
<comment type="caution">
    <text evidence="2">The sequence shown here is derived from an EMBL/GenBank/DDBJ whole genome shotgun (WGS) entry which is preliminary data.</text>
</comment>
<proteinExistence type="predicted"/>
<reference evidence="2 3" key="1">
    <citation type="submission" date="2019-03" db="EMBL/GenBank/DDBJ databases">
        <title>Genomics of glacier-inhabiting Cryobacterium strains.</title>
        <authorList>
            <person name="Liu Q."/>
            <person name="Xin Y.-H."/>
        </authorList>
    </citation>
    <scope>NUCLEOTIDE SEQUENCE [LARGE SCALE GENOMIC DNA]</scope>
    <source>
        <strain evidence="2 3">Hz16</strain>
    </source>
</reference>
<evidence type="ECO:0000313" key="3">
    <source>
        <dbReference type="Proteomes" id="UP000297983"/>
    </source>
</evidence>
<dbReference type="AlphaFoldDB" id="A0A4R9AZA7"/>
<gene>
    <name evidence="2" type="ORF">E3T50_03610</name>
</gene>
<dbReference type="InterPro" id="IPR017508">
    <property type="entry name" value="HipA_N1"/>
</dbReference>
<dbReference type="NCBIfam" id="TIGR03071">
    <property type="entry name" value="couple_hipA"/>
    <property type="match status" value="1"/>
</dbReference>
<dbReference type="EMBL" id="SOHL01000005">
    <property type="protein sequence ID" value="TFD73159.1"/>
    <property type="molecule type" value="Genomic_DNA"/>
</dbReference>
<dbReference type="Proteomes" id="UP000297983">
    <property type="component" value="Unassembled WGS sequence"/>
</dbReference>